<reference evidence="9 10" key="1">
    <citation type="submission" date="2019-03" db="EMBL/GenBank/DDBJ databases">
        <title>Genomic Encyclopedia of Type Strains, Phase IV (KMG-IV): sequencing the most valuable type-strain genomes for metagenomic binning, comparative biology and taxonomic classification.</title>
        <authorList>
            <person name="Goeker M."/>
        </authorList>
    </citation>
    <scope>NUCLEOTIDE SEQUENCE [LARGE SCALE GENOMIC DNA]</scope>
    <source>
        <strain evidence="9 10">DSM 100048</strain>
    </source>
</reference>
<dbReference type="AlphaFoldDB" id="A0A4R3V8F7"/>
<evidence type="ECO:0000256" key="4">
    <source>
        <dbReference type="ARBA" id="ARBA00022553"/>
    </source>
</evidence>
<feature type="transmembrane region" description="Helical" evidence="8">
    <location>
        <begin position="153"/>
        <end position="175"/>
    </location>
</feature>
<keyword evidence="2" id="KW-0813">Transport</keyword>
<keyword evidence="8" id="KW-0812">Transmembrane</keyword>
<comment type="subcellular location">
    <subcellularLocation>
        <location evidence="1">Cell membrane</location>
        <topology evidence="1">Multi-pass membrane protein</topology>
    </subcellularLocation>
</comment>
<feature type="transmembrane region" description="Helical" evidence="8">
    <location>
        <begin position="7"/>
        <end position="24"/>
    </location>
</feature>
<evidence type="ECO:0000256" key="2">
    <source>
        <dbReference type="ARBA" id="ARBA00022448"/>
    </source>
</evidence>
<keyword evidence="5" id="KW-0460">Magnesium</keyword>
<evidence type="ECO:0000256" key="8">
    <source>
        <dbReference type="SAM" id="Phobius"/>
    </source>
</evidence>
<proteinExistence type="predicted"/>
<accession>A0A4R3V8F7</accession>
<feature type="transmembrane region" description="Helical" evidence="8">
    <location>
        <begin position="181"/>
        <end position="206"/>
    </location>
</feature>
<evidence type="ECO:0000256" key="1">
    <source>
        <dbReference type="ARBA" id="ARBA00004651"/>
    </source>
</evidence>
<keyword evidence="4" id="KW-0597">Phosphoprotein</keyword>
<dbReference type="Proteomes" id="UP000294692">
    <property type="component" value="Unassembled WGS sequence"/>
</dbReference>
<feature type="transmembrane region" description="Helical" evidence="8">
    <location>
        <begin position="44"/>
        <end position="64"/>
    </location>
</feature>
<keyword evidence="8" id="KW-1133">Transmembrane helix</keyword>
<dbReference type="GO" id="GO:0043682">
    <property type="term" value="F:P-type divalent copper transporter activity"/>
    <property type="evidence" value="ECO:0007669"/>
    <property type="project" value="TreeGrafter"/>
</dbReference>
<feature type="transmembrane region" description="Helical" evidence="8">
    <location>
        <begin position="76"/>
        <end position="98"/>
    </location>
</feature>
<dbReference type="PANTHER" id="PTHR43520">
    <property type="entry name" value="ATP7, ISOFORM B"/>
    <property type="match status" value="1"/>
</dbReference>
<evidence type="ECO:0000256" key="6">
    <source>
        <dbReference type="ARBA" id="ARBA00022967"/>
    </source>
</evidence>
<sequence length="297" mass="32194">MLARLSLAWLAAMQVMMFAFPGYLREYETNLDNRLMLDQAVFIMNWISFALTMPVMVYCAWPIWGGALRRMLQGGVSMDVPVALGIAAAFLPSAYATMIGYGEVYFESVCMFVAFLLTARYLEYSARVTSGLAGRHPVLAGLRERLSASANKVAFWFVVIQLALAVAVGLAWYVLDPAHALPVTVALFVMSCPCAMSMSVPTALAASDAALLRRESPSDAEVEAVARAGQRVARQNLYGSIAWHLLMTPLAAIGLVQPWLATVSMLVSSLAVAANAWWLYRQLISQDGEGGLQAVAA</sequence>
<dbReference type="PANTHER" id="PTHR43520:SF5">
    <property type="entry name" value="CATION-TRANSPORTING P-TYPE ATPASE-RELATED"/>
    <property type="match status" value="1"/>
</dbReference>
<dbReference type="GO" id="GO:0005886">
    <property type="term" value="C:plasma membrane"/>
    <property type="evidence" value="ECO:0007669"/>
    <property type="project" value="UniProtKB-SubCell"/>
</dbReference>
<comment type="caution">
    <text evidence="9">The sequence shown here is derived from an EMBL/GenBank/DDBJ whole genome shotgun (WGS) entry which is preliminary data.</text>
</comment>
<gene>
    <name evidence="9" type="ORF">EV686_102159</name>
</gene>
<evidence type="ECO:0000256" key="5">
    <source>
        <dbReference type="ARBA" id="ARBA00022842"/>
    </source>
</evidence>
<keyword evidence="3" id="KW-1003">Cell membrane</keyword>
<keyword evidence="8" id="KW-0472">Membrane</keyword>
<feature type="transmembrane region" description="Helical" evidence="8">
    <location>
        <begin position="262"/>
        <end position="280"/>
    </location>
</feature>
<name>A0A4R3V8F7_9BURK</name>
<organism evidence="9 10">
    <name type="scientific">Paracandidimonas soli</name>
    <dbReference type="NCBI Taxonomy" id="1917182"/>
    <lineage>
        <taxon>Bacteria</taxon>
        <taxon>Pseudomonadati</taxon>
        <taxon>Pseudomonadota</taxon>
        <taxon>Betaproteobacteria</taxon>
        <taxon>Burkholderiales</taxon>
        <taxon>Alcaligenaceae</taxon>
        <taxon>Paracandidimonas</taxon>
    </lineage>
</organism>
<keyword evidence="6" id="KW-1278">Translocase</keyword>
<evidence type="ECO:0000313" key="10">
    <source>
        <dbReference type="Proteomes" id="UP000294692"/>
    </source>
</evidence>
<protein>
    <submittedName>
        <fullName evidence="9">E1-E2 ATPase</fullName>
    </submittedName>
</protein>
<dbReference type="EMBL" id="SMBX01000002">
    <property type="protein sequence ID" value="TCV01447.1"/>
    <property type="molecule type" value="Genomic_DNA"/>
</dbReference>
<dbReference type="GO" id="GO:0005507">
    <property type="term" value="F:copper ion binding"/>
    <property type="evidence" value="ECO:0007669"/>
    <property type="project" value="TreeGrafter"/>
</dbReference>
<keyword evidence="7" id="KW-0406">Ion transport</keyword>
<evidence type="ECO:0000256" key="3">
    <source>
        <dbReference type="ARBA" id="ARBA00022475"/>
    </source>
</evidence>
<evidence type="ECO:0000313" key="9">
    <source>
        <dbReference type="EMBL" id="TCV01447.1"/>
    </source>
</evidence>
<evidence type="ECO:0000256" key="7">
    <source>
        <dbReference type="ARBA" id="ARBA00023065"/>
    </source>
</evidence>
<keyword evidence="10" id="KW-1185">Reference proteome</keyword>
<feature type="transmembrane region" description="Helical" evidence="8">
    <location>
        <begin position="237"/>
        <end position="256"/>
    </location>
</feature>
<dbReference type="GO" id="GO:0055070">
    <property type="term" value="P:copper ion homeostasis"/>
    <property type="evidence" value="ECO:0007669"/>
    <property type="project" value="TreeGrafter"/>
</dbReference>